<keyword evidence="3" id="KW-0804">Transcription</keyword>
<dbReference type="Gene3D" id="1.10.357.10">
    <property type="entry name" value="Tetracycline Repressor, domain 2"/>
    <property type="match status" value="1"/>
</dbReference>
<dbReference type="InterPro" id="IPR025996">
    <property type="entry name" value="MT1864/Rv1816-like_C"/>
</dbReference>
<dbReference type="GO" id="GO:0003700">
    <property type="term" value="F:DNA-binding transcription factor activity"/>
    <property type="evidence" value="ECO:0007669"/>
    <property type="project" value="TreeGrafter"/>
</dbReference>
<comment type="caution">
    <text evidence="7">The sequence shown here is derived from an EMBL/GenBank/DDBJ whole genome shotgun (WGS) entry which is preliminary data.</text>
</comment>
<dbReference type="PROSITE" id="PS50977">
    <property type="entry name" value="HTH_TETR_2"/>
    <property type="match status" value="1"/>
</dbReference>
<feature type="compositionally biased region" description="Low complexity" evidence="5">
    <location>
        <begin position="164"/>
        <end position="190"/>
    </location>
</feature>
<gene>
    <name evidence="7" type="ORF">KK103_04810</name>
</gene>
<dbReference type="InterPro" id="IPR009057">
    <property type="entry name" value="Homeodomain-like_sf"/>
</dbReference>
<dbReference type="Pfam" id="PF13305">
    <property type="entry name" value="TetR_C_33"/>
    <property type="match status" value="1"/>
</dbReference>
<dbReference type="PANTHER" id="PTHR30055">
    <property type="entry name" value="HTH-TYPE TRANSCRIPTIONAL REGULATOR RUTR"/>
    <property type="match status" value="1"/>
</dbReference>
<feature type="region of interest" description="Disordered" evidence="5">
    <location>
        <begin position="149"/>
        <end position="190"/>
    </location>
</feature>
<evidence type="ECO:0000313" key="8">
    <source>
        <dbReference type="Proteomes" id="UP000709437"/>
    </source>
</evidence>
<feature type="domain" description="HTH tetR-type" evidence="6">
    <location>
        <begin position="11"/>
        <end position="71"/>
    </location>
</feature>
<dbReference type="SUPFAM" id="SSF48498">
    <property type="entry name" value="Tetracyclin repressor-like, C-terminal domain"/>
    <property type="match status" value="1"/>
</dbReference>
<dbReference type="EMBL" id="JAHEWX010000004">
    <property type="protein sequence ID" value="MBT1541074.1"/>
    <property type="molecule type" value="Genomic_DNA"/>
</dbReference>
<keyword evidence="2 4" id="KW-0238">DNA-binding</keyword>
<feature type="DNA-binding region" description="H-T-H motif" evidence="4">
    <location>
        <begin position="34"/>
        <end position="53"/>
    </location>
</feature>
<evidence type="ECO:0000256" key="3">
    <source>
        <dbReference type="ARBA" id="ARBA00023163"/>
    </source>
</evidence>
<dbReference type="InterPro" id="IPR036271">
    <property type="entry name" value="Tet_transcr_reg_TetR-rel_C_sf"/>
</dbReference>
<protein>
    <submittedName>
        <fullName evidence="7">TetR/AcrR family transcriptional regulator</fullName>
    </submittedName>
</protein>
<evidence type="ECO:0000256" key="5">
    <source>
        <dbReference type="SAM" id="MobiDB-lite"/>
    </source>
</evidence>
<dbReference type="Proteomes" id="UP000709437">
    <property type="component" value="Unassembled WGS sequence"/>
</dbReference>
<organism evidence="7 8">
    <name type="scientific">Curtobacterium flaccumfaciens pv. flaccumfaciens</name>
    <dbReference type="NCBI Taxonomy" id="138532"/>
    <lineage>
        <taxon>Bacteria</taxon>
        <taxon>Bacillati</taxon>
        <taxon>Actinomycetota</taxon>
        <taxon>Actinomycetes</taxon>
        <taxon>Micrococcales</taxon>
        <taxon>Microbacteriaceae</taxon>
        <taxon>Curtobacterium</taxon>
    </lineage>
</organism>
<dbReference type="RefSeq" id="WP_214562460.1">
    <property type="nucleotide sequence ID" value="NZ_JAHEWX010000004.1"/>
</dbReference>
<sequence length="264" mass="26513">MAPTARALARQTVTADILAAARTRLTDEGPAALSLRAVARDVGMVSSAVYRYFPSRDDLLTALLITDYDELGAAVEAAGAAAGPDAGSRWVAMCRAIRDWSIAHPGDFALLFGSPVPGYAAPRETVAPATRTTLALVRVVADAVGSGAPGASGASGASGGSGTSGSPVTSTPGTAGRPGSPTAPTAAPGVAGPAVADGVATLRSFGITLPDEVLVRTLMAWTTVFGTISFELFGHFVGSVSDGAAYFDQVIARLADDLGFTAVF</sequence>
<reference evidence="7" key="1">
    <citation type="submission" date="2021-05" db="EMBL/GenBank/DDBJ databases">
        <title>Whole genome sequence of Curtobacterium flaccumfaciens pv. flaccumfaciens strain CFBP 3417.</title>
        <authorList>
            <person name="Osdaghi E."/>
            <person name="Taghouti G."/>
            <person name="Portier P."/>
            <person name="Fazliarab A."/>
            <person name="Taghavi S.M."/>
            <person name="Briand M."/>
            <person name="Le-Saux M."/>
            <person name="Jacques M.-A."/>
        </authorList>
    </citation>
    <scope>NUCLEOTIDE SEQUENCE</scope>
    <source>
        <strain evidence="7">CFBP 3417</strain>
    </source>
</reference>
<dbReference type="PANTHER" id="PTHR30055:SF243">
    <property type="entry name" value="HTH-TYPE TRANSCRIPTIONAL REGULATOR RV1816"/>
    <property type="match status" value="1"/>
</dbReference>
<accession>A0A9Q2ZQE2</accession>
<name>A0A9Q2ZQE2_9MICO</name>
<evidence type="ECO:0000256" key="4">
    <source>
        <dbReference type="PROSITE-ProRule" id="PRU00335"/>
    </source>
</evidence>
<proteinExistence type="predicted"/>
<dbReference type="InterPro" id="IPR001647">
    <property type="entry name" value="HTH_TetR"/>
</dbReference>
<keyword evidence="1" id="KW-0805">Transcription regulation</keyword>
<dbReference type="Pfam" id="PF00440">
    <property type="entry name" value="TetR_N"/>
    <property type="match status" value="1"/>
</dbReference>
<dbReference type="InterPro" id="IPR050109">
    <property type="entry name" value="HTH-type_TetR-like_transc_reg"/>
</dbReference>
<evidence type="ECO:0000259" key="6">
    <source>
        <dbReference type="PROSITE" id="PS50977"/>
    </source>
</evidence>
<dbReference type="SUPFAM" id="SSF46689">
    <property type="entry name" value="Homeodomain-like"/>
    <property type="match status" value="1"/>
</dbReference>
<dbReference type="AlphaFoldDB" id="A0A9Q2ZQE2"/>
<dbReference type="PRINTS" id="PR00455">
    <property type="entry name" value="HTHTETR"/>
</dbReference>
<evidence type="ECO:0000256" key="2">
    <source>
        <dbReference type="ARBA" id="ARBA00023125"/>
    </source>
</evidence>
<evidence type="ECO:0000256" key="1">
    <source>
        <dbReference type="ARBA" id="ARBA00023015"/>
    </source>
</evidence>
<dbReference type="GO" id="GO:0000976">
    <property type="term" value="F:transcription cis-regulatory region binding"/>
    <property type="evidence" value="ECO:0007669"/>
    <property type="project" value="TreeGrafter"/>
</dbReference>
<evidence type="ECO:0000313" key="7">
    <source>
        <dbReference type="EMBL" id="MBT1541074.1"/>
    </source>
</evidence>